<dbReference type="InterPro" id="IPR007110">
    <property type="entry name" value="Ig-like_dom"/>
</dbReference>
<dbReference type="Proteomes" id="UP001187415">
    <property type="component" value="Unassembled WGS sequence"/>
</dbReference>
<dbReference type="EMBL" id="JAUPFM010000008">
    <property type="protein sequence ID" value="KAK2844243.1"/>
    <property type="molecule type" value="Genomic_DNA"/>
</dbReference>
<organism evidence="4 5">
    <name type="scientific">Channa striata</name>
    <name type="common">Snakehead murrel</name>
    <name type="synonym">Ophicephalus striatus</name>
    <dbReference type="NCBI Taxonomy" id="64152"/>
    <lineage>
        <taxon>Eukaryota</taxon>
        <taxon>Metazoa</taxon>
        <taxon>Chordata</taxon>
        <taxon>Craniata</taxon>
        <taxon>Vertebrata</taxon>
        <taxon>Euteleostomi</taxon>
        <taxon>Actinopterygii</taxon>
        <taxon>Neopterygii</taxon>
        <taxon>Teleostei</taxon>
        <taxon>Neoteleostei</taxon>
        <taxon>Acanthomorphata</taxon>
        <taxon>Anabantaria</taxon>
        <taxon>Anabantiformes</taxon>
        <taxon>Channoidei</taxon>
        <taxon>Channidae</taxon>
        <taxon>Channa</taxon>
    </lineage>
</organism>
<evidence type="ECO:0000313" key="5">
    <source>
        <dbReference type="Proteomes" id="UP001187415"/>
    </source>
</evidence>
<feature type="signal peptide" evidence="2">
    <location>
        <begin position="1"/>
        <end position="22"/>
    </location>
</feature>
<evidence type="ECO:0000259" key="3">
    <source>
        <dbReference type="PROSITE" id="PS50835"/>
    </source>
</evidence>
<evidence type="ECO:0000256" key="1">
    <source>
        <dbReference type="SAM" id="Phobius"/>
    </source>
</evidence>
<dbReference type="InterPro" id="IPR013106">
    <property type="entry name" value="Ig_V-set"/>
</dbReference>
<keyword evidence="1" id="KW-0472">Membrane</keyword>
<keyword evidence="1" id="KW-1133">Transmembrane helix</keyword>
<comment type="caution">
    <text evidence="4">The sequence shown here is derived from an EMBL/GenBank/DDBJ whole genome shotgun (WGS) entry which is preliminary data.</text>
</comment>
<feature type="domain" description="Ig-like" evidence="3">
    <location>
        <begin position="252"/>
        <end position="350"/>
    </location>
</feature>
<dbReference type="InterPro" id="IPR003599">
    <property type="entry name" value="Ig_sub"/>
</dbReference>
<name>A0AA88SSX8_CHASR</name>
<dbReference type="PANTHER" id="PTHR46013">
    <property type="entry name" value="VASCULAR CELL ADHESION MOLECULE 1"/>
    <property type="match status" value="1"/>
</dbReference>
<feature type="chain" id="PRO_5041638619" description="Ig-like domain-containing protein" evidence="2">
    <location>
        <begin position="23"/>
        <end position="402"/>
    </location>
</feature>
<dbReference type="SUPFAM" id="SSF48726">
    <property type="entry name" value="Immunoglobulin"/>
    <property type="match status" value="3"/>
</dbReference>
<reference evidence="4" key="1">
    <citation type="submission" date="2023-07" db="EMBL/GenBank/DDBJ databases">
        <title>Chromosome-level Genome Assembly of Striped Snakehead (Channa striata).</title>
        <authorList>
            <person name="Liu H."/>
        </authorList>
    </citation>
    <scope>NUCLEOTIDE SEQUENCE</scope>
    <source>
        <strain evidence="4">Gz</strain>
        <tissue evidence="4">Muscle</tissue>
    </source>
</reference>
<dbReference type="Pfam" id="PF13895">
    <property type="entry name" value="Ig_2"/>
    <property type="match status" value="2"/>
</dbReference>
<dbReference type="InterPro" id="IPR036179">
    <property type="entry name" value="Ig-like_dom_sf"/>
</dbReference>
<evidence type="ECO:0000313" key="4">
    <source>
        <dbReference type="EMBL" id="KAK2844243.1"/>
    </source>
</evidence>
<dbReference type="PANTHER" id="PTHR46013:SF4">
    <property type="entry name" value="B-CELL RECEPTOR CD22-RELATED"/>
    <property type="match status" value="1"/>
</dbReference>
<sequence length="402" mass="44206">MGTDMTQSCWLLLTLSLKGILAGDWSVHLPNSPICTVIGSSVVLPCSYDYPQNANETREGGRISAQGGRVEEQEYKVLSEMWCREESRCITPRYVFHSAGIFPEPSYQNRVQYLGQPGTKNCSLRISDLRPSDTGTYVFYLITNHPTEKMPEQRGIQLLVADSPIAVTASAHRSSTINEGATVRLACCSPAAPSTTHYRWYKSSSTTPSHTGLVWNISQVTSNDSGSYYCQIQTGEKVKNSSMLTIDVQYAPRNTVVSVSPLWELHNKLPVTLTCSSDANPPVHIYSWYRGEACLPTADKSFHQARPSSATPTGRNLSFSSTVITAEVYGQHCCVAQNQHGSQTSSVTLITKDDQISRVLLIGLAIVVLLVIMAIVAVLLKRKKRTSTYHPHSLGEMTAEEP</sequence>
<keyword evidence="2" id="KW-0732">Signal</keyword>
<dbReference type="AlphaFoldDB" id="A0AA88SSX8"/>
<dbReference type="PROSITE" id="PS50835">
    <property type="entry name" value="IG_LIKE"/>
    <property type="match status" value="2"/>
</dbReference>
<dbReference type="Gene3D" id="2.60.40.10">
    <property type="entry name" value="Immunoglobulins"/>
    <property type="match status" value="3"/>
</dbReference>
<gene>
    <name evidence="4" type="ORF">Q5P01_010902</name>
</gene>
<protein>
    <recommendedName>
        <fullName evidence="3">Ig-like domain-containing protein</fullName>
    </recommendedName>
</protein>
<dbReference type="Pfam" id="PF07686">
    <property type="entry name" value="V-set"/>
    <property type="match status" value="1"/>
</dbReference>
<dbReference type="SMART" id="SM00409">
    <property type="entry name" value="IG"/>
    <property type="match status" value="3"/>
</dbReference>
<keyword evidence="1" id="KW-0812">Transmembrane</keyword>
<accession>A0AA88SSX8</accession>
<dbReference type="InterPro" id="IPR013783">
    <property type="entry name" value="Ig-like_fold"/>
</dbReference>
<feature type="domain" description="Ig-like" evidence="3">
    <location>
        <begin position="164"/>
        <end position="245"/>
    </location>
</feature>
<feature type="transmembrane region" description="Helical" evidence="1">
    <location>
        <begin position="359"/>
        <end position="380"/>
    </location>
</feature>
<proteinExistence type="predicted"/>
<evidence type="ECO:0000256" key="2">
    <source>
        <dbReference type="SAM" id="SignalP"/>
    </source>
</evidence>
<keyword evidence="5" id="KW-1185">Reference proteome</keyword>